<dbReference type="EMBL" id="LNQB01000036">
    <property type="protein sequence ID" value="OAP50366.1"/>
    <property type="molecule type" value="Genomic_DNA"/>
</dbReference>
<evidence type="ECO:0000256" key="1">
    <source>
        <dbReference type="SAM" id="MobiDB-lite"/>
    </source>
</evidence>
<protein>
    <submittedName>
        <fullName evidence="2">Uncharacterized protein</fullName>
    </submittedName>
</protein>
<accession>A0A178YT44</accession>
<evidence type="ECO:0000313" key="2">
    <source>
        <dbReference type="EMBL" id="OAP50366.1"/>
    </source>
</evidence>
<keyword evidence="3" id="KW-1185">Reference proteome</keyword>
<feature type="compositionally biased region" description="Basic and acidic residues" evidence="1">
    <location>
        <begin position="459"/>
        <end position="473"/>
    </location>
</feature>
<feature type="region of interest" description="Disordered" evidence="1">
    <location>
        <begin position="452"/>
        <end position="520"/>
    </location>
</feature>
<evidence type="ECO:0000313" key="3">
    <source>
        <dbReference type="Proteomes" id="UP000078507"/>
    </source>
</evidence>
<feature type="compositionally biased region" description="Low complexity" evidence="1">
    <location>
        <begin position="212"/>
        <end position="244"/>
    </location>
</feature>
<name>A0A178YT44_SINSA</name>
<dbReference type="AlphaFoldDB" id="A0A178YT44"/>
<dbReference type="OrthoDB" id="8283639at2"/>
<gene>
    <name evidence="2" type="ORF">ATB98_20190</name>
</gene>
<feature type="compositionally biased region" description="Basic and acidic residues" evidence="1">
    <location>
        <begin position="408"/>
        <end position="425"/>
    </location>
</feature>
<feature type="region of interest" description="Disordered" evidence="1">
    <location>
        <begin position="121"/>
        <end position="155"/>
    </location>
</feature>
<dbReference type="RefSeq" id="WP_066867966.1">
    <property type="nucleotide sequence ID" value="NZ_LNQB01000036.1"/>
</dbReference>
<dbReference type="Proteomes" id="UP000078507">
    <property type="component" value="Unassembled WGS sequence"/>
</dbReference>
<comment type="caution">
    <text evidence="2">The sequence shown here is derived from an EMBL/GenBank/DDBJ whole genome shotgun (WGS) entry which is preliminary data.</text>
</comment>
<proteinExistence type="predicted"/>
<organism evidence="2 3">
    <name type="scientific">Sinorhizobium saheli</name>
    <dbReference type="NCBI Taxonomy" id="36856"/>
    <lineage>
        <taxon>Bacteria</taxon>
        <taxon>Pseudomonadati</taxon>
        <taxon>Pseudomonadota</taxon>
        <taxon>Alphaproteobacteria</taxon>
        <taxon>Hyphomicrobiales</taxon>
        <taxon>Rhizobiaceae</taxon>
        <taxon>Sinorhizobium/Ensifer group</taxon>
        <taxon>Sinorhizobium</taxon>
    </lineage>
</organism>
<reference evidence="2 3" key="1">
    <citation type="submission" date="2015-11" db="EMBL/GenBank/DDBJ databases">
        <title>Ensifer anhuiense sp. nov., an effective nitrogen fixation bacterium with Glycine soja.</title>
        <authorList>
            <person name="Yan H."/>
            <person name="Chen W."/>
        </authorList>
    </citation>
    <scope>NUCLEOTIDE SEQUENCE [LARGE SCALE GENOMIC DNA]</scope>
    <source>
        <strain evidence="2 3">LMG 7837</strain>
    </source>
</reference>
<sequence>MLTPIVTIRNATATGEDAGLGVRRLVVPAGQRTEAIRTILDALSRHLAGKEVLSREGLARLIEDLALILKFPPLPEEGGRAFVRRLTAFLEAMPMPERLVLERQLAGRGLGQRVALLAAAPASRNGASPPDQSPIRTLPLAAPMPQSLPPVAKAPSSGDVALLQALLKKTFGTDEDARSEQRLEPQTAGGTDRAEAERGPGRSRNRASTSPGTGDAAAAKDATGAAESHVAAPADGLPGGPAAAQDGEPTAAAAPRAMPVGEGSGPETPTPSAPENVESAAETEMPAAEADIGGTADALDSDGTYGPPRLHREDDPPPVSRRSGTEVQSRSLSDALKTIIGDSVDLPGMQEGGIARVPKRTDAAESAIQTTEPARPAGVQQGARPVRGGLAGALPFLETASADPAEDAPARDIDAAEPKGRRIEEEAATPQALARLVESGLPREVVPFALVPYPPASEAGEREPDEADGREQEGGENETGTDEEDGDEAQEKPDETPGSADATEEPDAAYGLYRKLGDLG</sequence>
<feature type="region of interest" description="Disordered" evidence="1">
    <location>
        <begin position="173"/>
        <end position="429"/>
    </location>
</feature>
<feature type="compositionally biased region" description="Acidic residues" evidence="1">
    <location>
        <begin position="474"/>
        <end position="488"/>
    </location>
</feature>
<feature type="compositionally biased region" description="Basic and acidic residues" evidence="1">
    <location>
        <begin position="173"/>
        <end position="183"/>
    </location>
</feature>